<gene>
    <name evidence="1" type="ORF">CFIMG_004427RA</name>
</gene>
<dbReference type="AlphaFoldDB" id="A0A2C5WZ02"/>
<accession>A0A2C5WZ02</accession>
<dbReference type="Proteomes" id="UP000222788">
    <property type="component" value="Unassembled WGS sequence"/>
</dbReference>
<sequence>MPQDIPPYYKFSSPFSTAMSHYSVKSPRTSASNSSLQRQILSSQLDTKRTGRLQIHCKTDSDTYIVQTPGGFREVKKDVLQSSFAGEMLLLSFDFWDNIVPFVSRRKGKAASCTCPQSIGNMGNSSTERIVTHTYHCQEQNDPSIRIVAEGPRNDYFCWEEDKVRYFLVSIGDTTFQSSHHNMLKTWPGRFLLYEWPAYNETVLDHMWRDVKKPLRKLEKGVRHKIRSYKTRRGSFGDSETVDDRRSLSFDLFRKPSWSSSFLKRPSISSLGSEGVQVTAS</sequence>
<protein>
    <submittedName>
        <fullName evidence="1">Uncharacterized protein</fullName>
    </submittedName>
</protein>
<evidence type="ECO:0000313" key="1">
    <source>
        <dbReference type="EMBL" id="PHH50881.1"/>
    </source>
</evidence>
<reference evidence="1 2" key="1">
    <citation type="journal article" date="2013" name="Fungal Biol.">
        <title>Analysis of microsatellite markers in the genome of the plant pathogen Ceratocystis fimbriata.</title>
        <authorList>
            <person name="Simpson M.C."/>
            <person name="Wilken P.M."/>
            <person name="Coetzee M.P."/>
            <person name="Wingfield M.J."/>
            <person name="Wingfield B.D."/>
        </authorList>
    </citation>
    <scope>NUCLEOTIDE SEQUENCE [LARGE SCALE GENOMIC DNA]</scope>
    <source>
        <strain evidence="1 2">CBS 114723</strain>
    </source>
</reference>
<reference evidence="1 2" key="2">
    <citation type="journal article" date="2013" name="IMA Fungus">
        <title>IMA Genome-F 1: Ceratocystis fimbriata: Draft nuclear genome sequence for the plant pathogen, Ceratocystis fimbriata.</title>
        <authorList>
            <person name="Wilken P.M."/>
            <person name="Steenkamp E.T."/>
            <person name="Wingfield M.J."/>
            <person name="de Beer Z.W."/>
            <person name="Wingfield B.D."/>
        </authorList>
    </citation>
    <scope>NUCLEOTIDE SEQUENCE [LARGE SCALE GENOMIC DNA]</scope>
    <source>
        <strain evidence="1 2">CBS 114723</strain>
    </source>
</reference>
<keyword evidence="2" id="KW-1185">Reference proteome</keyword>
<name>A0A2C5WZ02_9PEZI</name>
<organism evidence="1 2">
    <name type="scientific">Ceratocystis fimbriata CBS 114723</name>
    <dbReference type="NCBI Taxonomy" id="1035309"/>
    <lineage>
        <taxon>Eukaryota</taxon>
        <taxon>Fungi</taxon>
        <taxon>Dikarya</taxon>
        <taxon>Ascomycota</taxon>
        <taxon>Pezizomycotina</taxon>
        <taxon>Sordariomycetes</taxon>
        <taxon>Hypocreomycetidae</taxon>
        <taxon>Microascales</taxon>
        <taxon>Ceratocystidaceae</taxon>
        <taxon>Ceratocystis</taxon>
    </lineage>
</organism>
<proteinExistence type="predicted"/>
<comment type="caution">
    <text evidence="1">The sequence shown here is derived from an EMBL/GenBank/DDBJ whole genome shotgun (WGS) entry which is preliminary data.</text>
</comment>
<evidence type="ECO:0000313" key="2">
    <source>
        <dbReference type="Proteomes" id="UP000222788"/>
    </source>
</evidence>
<dbReference type="EMBL" id="APWK03000110">
    <property type="protein sequence ID" value="PHH50881.1"/>
    <property type="molecule type" value="Genomic_DNA"/>
</dbReference>